<dbReference type="EMBL" id="JAHKNG010000004">
    <property type="protein sequence ID" value="MBU3029269.1"/>
    <property type="molecule type" value="Genomic_DNA"/>
</dbReference>
<feature type="region of interest" description="Disordered" evidence="1">
    <location>
        <begin position="1"/>
        <end position="31"/>
    </location>
</feature>
<evidence type="ECO:0008006" key="4">
    <source>
        <dbReference type="Google" id="ProtNLM"/>
    </source>
</evidence>
<sequence length="66" mass="7389">MADPKRIRITRPTPSQAEPREAQARPSRPRILDKDLRAARSALIEEAERIMGVTPILGRTGPRPGY</sequence>
<organism evidence="2 3">
    <name type="scientific">Paracoccus marinaquae</name>
    <dbReference type="NCBI Taxonomy" id="2841926"/>
    <lineage>
        <taxon>Bacteria</taxon>
        <taxon>Pseudomonadati</taxon>
        <taxon>Pseudomonadota</taxon>
        <taxon>Alphaproteobacteria</taxon>
        <taxon>Rhodobacterales</taxon>
        <taxon>Paracoccaceae</taxon>
        <taxon>Paracoccus</taxon>
    </lineage>
</organism>
<protein>
    <recommendedName>
        <fullName evidence="4">Transposase</fullName>
    </recommendedName>
</protein>
<dbReference type="Proteomes" id="UP001166191">
    <property type="component" value="Unassembled WGS sequence"/>
</dbReference>
<evidence type="ECO:0000256" key="1">
    <source>
        <dbReference type="SAM" id="MobiDB-lite"/>
    </source>
</evidence>
<accession>A0ABS6AFJ0</accession>
<evidence type="ECO:0000313" key="3">
    <source>
        <dbReference type="Proteomes" id="UP001166191"/>
    </source>
</evidence>
<name>A0ABS6AFJ0_9RHOB</name>
<comment type="caution">
    <text evidence="2">The sequence shown here is derived from an EMBL/GenBank/DDBJ whole genome shotgun (WGS) entry which is preliminary data.</text>
</comment>
<evidence type="ECO:0000313" key="2">
    <source>
        <dbReference type="EMBL" id="MBU3029269.1"/>
    </source>
</evidence>
<proteinExistence type="predicted"/>
<dbReference type="RefSeq" id="WP_216031965.1">
    <property type="nucleotide sequence ID" value="NZ_JAHKNG010000004.1"/>
</dbReference>
<keyword evidence="3" id="KW-1185">Reference proteome</keyword>
<gene>
    <name evidence="2" type="ORF">KNW02_03920</name>
</gene>
<reference evidence="2" key="1">
    <citation type="submission" date="2021-06" db="EMBL/GenBank/DDBJ databases">
        <title>Paracoccus bacterium XHP0099 sp. nov., isolated from the surface waters of the Yellow Sea.</title>
        <authorList>
            <person name="Xue H."/>
            <person name="Zhang D."/>
        </authorList>
    </citation>
    <scope>NUCLEOTIDE SEQUENCE</scope>
    <source>
        <strain evidence="2">XHP0099</strain>
    </source>
</reference>